<evidence type="ECO:0000313" key="2">
    <source>
        <dbReference type="Proteomes" id="UP000184105"/>
    </source>
</evidence>
<comment type="caution">
    <text evidence="1">The sequence shown here is derived from an EMBL/GenBank/DDBJ whole genome shotgun (WGS) entry which is preliminary data.</text>
</comment>
<gene>
    <name evidence="1" type="ORF">SAMN05444364_11944</name>
</gene>
<dbReference type="EMBL" id="FQWA01000019">
    <property type="protein sequence ID" value="SHF94048.1"/>
    <property type="molecule type" value="Genomic_DNA"/>
</dbReference>
<dbReference type="AlphaFoldDB" id="A0AAX2F4X3"/>
<protein>
    <submittedName>
        <fullName evidence="1">Uncharacterized protein</fullName>
    </submittedName>
</protein>
<reference evidence="1 2" key="1">
    <citation type="submission" date="2016-11" db="EMBL/GenBank/DDBJ databases">
        <authorList>
            <person name="Varghese N."/>
            <person name="Submissions S."/>
        </authorList>
    </citation>
    <scope>NUCLEOTIDE SEQUENCE [LARGE SCALE GENOMIC DNA]</scope>
    <source>
        <strain evidence="1 2">DSM 22613</strain>
    </source>
</reference>
<proteinExistence type="predicted"/>
<keyword evidence="2" id="KW-1185">Reference proteome</keyword>
<organism evidence="1 2">
    <name type="scientific">Prevotella scopos JCM 17725</name>
    <dbReference type="NCBI Taxonomy" id="1236518"/>
    <lineage>
        <taxon>Bacteria</taxon>
        <taxon>Pseudomonadati</taxon>
        <taxon>Bacteroidota</taxon>
        <taxon>Bacteroidia</taxon>
        <taxon>Bacteroidales</taxon>
        <taxon>Prevotellaceae</taxon>
        <taxon>Prevotella</taxon>
    </lineage>
</organism>
<dbReference type="RefSeq" id="WP_262502741.1">
    <property type="nucleotide sequence ID" value="NZ_BAKP01000012.1"/>
</dbReference>
<dbReference type="Proteomes" id="UP000184105">
    <property type="component" value="Unassembled WGS sequence"/>
</dbReference>
<accession>A0AAX2F4X3</accession>
<name>A0AAX2F4X3_9BACT</name>
<evidence type="ECO:0000313" key="1">
    <source>
        <dbReference type="EMBL" id="SHF94048.1"/>
    </source>
</evidence>
<sequence>MRETKELYGTLVTFTTGVETIQKEVGKKVQSQLPKDYGGQ</sequence>